<feature type="transmembrane region" description="Helical" evidence="6">
    <location>
        <begin position="376"/>
        <end position="395"/>
    </location>
</feature>
<comment type="caution">
    <text evidence="7">The sequence shown here is derived from an EMBL/GenBank/DDBJ whole genome shotgun (WGS) entry which is preliminary data.</text>
</comment>
<feature type="transmembrane region" description="Helical" evidence="6">
    <location>
        <begin position="188"/>
        <end position="207"/>
    </location>
</feature>
<evidence type="ECO:0000256" key="5">
    <source>
        <dbReference type="ARBA" id="ARBA00023136"/>
    </source>
</evidence>
<evidence type="ECO:0000313" key="8">
    <source>
        <dbReference type="Proteomes" id="UP000440694"/>
    </source>
</evidence>
<reference evidence="7 8" key="1">
    <citation type="submission" date="2019-11" db="EMBL/GenBank/DDBJ databases">
        <title>Identification of a novel strain.</title>
        <authorList>
            <person name="Xu Q."/>
            <person name="Wang G."/>
        </authorList>
    </citation>
    <scope>NUCLEOTIDE SEQUENCE [LARGE SCALE GENOMIC DNA]</scope>
    <source>
        <strain evidence="8">xq</strain>
    </source>
</reference>
<sequence length="432" mass="45485">MRCQLMRPNVRAVVGHCVRGLRLLGFTAVAVLLARFLSLALFALSARALSQTENAGFIYITGVSGLVVHLGTLGWLALCRKMASSFDFIGPELAKGFLLRSIQIPVVSVLSICFGLLILAASGVLGPSLTEPIAYTAVASVPLLANYMLKEYLSGLGRPALSVFSSETVPLALAVVLMLVFGVTSLPEAVLCVIAGSVAGAILQLVVASKLLEDVLASPVRTYQTAAWSRMAAFTFVGVGGKLLMDRLDSLLLAPLAGLEQLAQYNSAVRTANLLLLMPVILLPVFAPRVSRAFLQGDVRRLRFEILVQLAIIAAVLVPAAIALIAFPSFFLSTLFGEPYARASSYMWLVVLSQVIFAATLPLSNMLVMTDGEYPYAAASVVGLLVNVVAGVLLIPHLSATGAAIASFIAMAAMAAILTSAAARRLGLARSI</sequence>
<feature type="transmembrane region" description="Helical" evidence="6">
    <location>
        <begin position="346"/>
        <end position="364"/>
    </location>
</feature>
<dbReference type="PANTHER" id="PTHR30250">
    <property type="entry name" value="PST FAMILY PREDICTED COLANIC ACID TRANSPORTER"/>
    <property type="match status" value="1"/>
</dbReference>
<evidence type="ECO:0000256" key="6">
    <source>
        <dbReference type="SAM" id="Phobius"/>
    </source>
</evidence>
<dbReference type="GO" id="GO:0005886">
    <property type="term" value="C:plasma membrane"/>
    <property type="evidence" value="ECO:0007669"/>
    <property type="project" value="UniProtKB-SubCell"/>
</dbReference>
<name>A0A6I3KJQ1_9HYPH</name>
<comment type="subcellular location">
    <subcellularLocation>
        <location evidence="1">Cell membrane</location>
        <topology evidence="1">Multi-pass membrane protein</topology>
    </subcellularLocation>
</comment>
<keyword evidence="3 6" id="KW-0812">Transmembrane</keyword>
<evidence type="ECO:0000256" key="1">
    <source>
        <dbReference type="ARBA" id="ARBA00004651"/>
    </source>
</evidence>
<feature type="transmembrane region" description="Helical" evidence="6">
    <location>
        <begin position="306"/>
        <end position="326"/>
    </location>
</feature>
<accession>A0A6I3KJQ1</accession>
<keyword evidence="2" id="KW-1003">Cell membrane</keyword>
<feature type="transmembrane region" description="Helical" evidence="6">
    <location>
        <begin position="161"/>
        <end position="182"/>
    </location>
</feature>
<evidence type="ECO:0000256" key="4">
    <source>
        <dbReference type="ARBA" id="ARBA00022989"/>
    </source>
</evidence>
<dbReference type="GO" id="GO:0042910">
    <property type="term" value="F:xenobiotic transmembrane transporter activity"/>
    <property type="evidence" value="ECO:0007669"/>
    <property type="project" value="InterPro"/>
</dbReference>
<feature type="transmembrane region" description="Helical" evidence="6">
    <location>
        <begin position="21"/>
        <end position="44"/>
    </location>
</feature>
<keyword evidence="5 6" id="KW-0472">Membrane</keyword>
<keyword evidence="8" id="KW-1185">Reference proteome</keyword>
<dbReference type="GO" id="GO:0015297">
    <property type="term" value="F:antiporter activity"/>
    <property type="evidence" value="ECO:0007669"/>
    <property type="project" value="InterPro"/>
</dbReference>
<gene>
    <name evidence="7" type="ORF">GIW81_09935</name>
</gene>
<dbReference type="PANTHER" id="PTHR30250:SF11">
    <property type="entry name" value="O-ANTIGEN TRANSPORTER-RELATED"/>
    <property type="match status" value="1"/>
</dbReference>
<evidence type="ECO:0000256" key="2">
    <source>
        <dbReference type="ARBA" id="ARBA00022475"/>
    </source>
</evidence>
<organism evidence="7 8">
    <name type="scientific">Hyphomicrobium album</name>
    <dbReference type="NCBI Taxonomy" id="2665159"/>
    <lineage>
        <taxon>Bacteria</taxon>
        <taxon>Pseudomonadati</taxon>
        <taxon>Pseudomonadota</taxon>
        <taxon>Alphaproteobacteria</taxon>
        <taxon>Hyphomicrobiales</taxon>
        <taxon>Hyphomicrobiaceae</taxon>
        <taxon>Hyphomicrobium</taxon>
    </lineage>
</organism>
<feature type="transmembrane region" description="Helical" evidence="6">
    <location>
        <begin position="401"/>
        <end position="423"/>
    </location>
</feature>
<feature type="transmembrane region" description="Helical" evidence="6">
    <location>
        <begin position="97"/>
        <end position="121"/>
    </location>
</feature>
<evidence type="ECO:0000256" key="3">
    <source>
        <dbReference type="ARBA" id="ARBA00022692"/>
    </source>
</evidence>
<dbReference type="AlphaFoldDB" id="A0A6I3KJQ1"/>
<dbReference type="EMBL" id="WMBQ01000001">
    <property type="protein sequence ID" value="MTD94649.1"/>
    <property type="molecule type" value="Genomic_DNA"/>
</dbReference>
<keyword evidence="4 6" id="KW-1133">Transmembrane helix</keyword>
<feature type="transmembrane region" description="Helical" evidence="6">
    <location>
        <begin position="56"/>
        <end position="76"/>
    </location>
</feature>
<dbReference type="InterPro" id="IPR002528">
    <property type="entry name" value="MATE_fam"/>
</dbReference>
<evidence type="ECO:0000313" key="7">
    <source>
        <dbReference type="EMBL" id="MTD94649.1"/>
    </source>
</evidence>
<dbReference type="Pfam" id="PF01554">
    <property type="entry name" value="MatE"/>
    <property type="match status" value="1"/>
</dbReference>
<dbReference type="Proteomes" id="UP000440694">
    <property type="component" value="Unassembled WGS sequence"/>
</dbReference>
<protein>
    <submittedName>
        <fullName evidence="7">Uncharacterized protein</fullName>
    </submittedName>
</protein>
<feature type="transmembrane region" description="Helical" evidence="6">
    <location>
        <begin position="265"/>
        <end position="286"/>
    </location>
</feature>
<dbReference type="InterPro" id="IPR050833">
    <property type="entry name" value="Poly_Biosynth_Transport"/>
</dbReference>
<proteinExistence type="predicted"/>